<dbReference type="RefSeq" id="WP_122976868.1">
    <property type="nucleotide sequence ID" value="NZ_BOMX01000034.1"/>
</dbReference>
<organism evidence="2 3">
    <name type="scientific">Actinoplanes teichomyceticus</name>
    <dbReference type="NCBI Taxonomy" id="1867"/>
    <lineage>
        <taxon>Bacteria</taxon>
        <taxon>Bacillati</taxon>
        <taxon>Actinomycetota</taxon>
        <taxon>Actinomycetes</taxon>
        <taxon>Micromonosporales</taxon>
        <taxon>Micromonosporaceae</taxon>
        <taxon>Actinoplanes</taxon>
    </lineage>
</organism>
<evidence type="ECO:0000313" key="3">
    <source>
        <dbReference type="Proteomes" id="UP000320239"/>
    </source>
</evidence>
<evidence type="ECO:0008006" key="4">
    <source>
        <dbReference type="Google" id="ProtNLM"/>
    </source>
</evidence>
<reference evidence="2 3" key="1">
    <citation type="submission" date="2019-06" db="EMBL/GenBank/DDBJ databases">
        <title>Sequencing the genomes of 1000 actinobacteria strains.</title>
        <authorList>
            <person name="Klenk H.-P."/>
        </authorList>
    </citation>
    <scope>NUCLEOTIDE SEQUENCE [LARGE SCALE GENOMIC DNA]</scope>
    <source>
        <strain evidence="2 3">DSM 43866</strain>
    </source>
</reference>
<dbReference type="AlphaFoldDB" id="A0A561WIE4"/>
<feature type="signal peptide" evidence="1">
    <location>
        <begin position="1"/>
        <end position="23"/>
    </location>
</feature>
<comment type="caution">
    <text evidence="2">The sequence shown here is derived from an EMBL/GenBank/DDBJ whole genome shotgun (WGS) entry which is preliminary data.</text>
</comment>
<accession>A0A561WIE4</accession>
<name>A0A561WIE4_ACTTI</name>
<gene>
    <name evidence="2" type="ORF">FHX34_102174</name>
</gene>
<protein>
    <recommendedName>
        <fullName evidence="4">DNRLRE domain-containing protein</fullName>
    </recommendedName>
</protein>
<feature type="chain" id="PRO_5039652640" description="DNRLRE domain-containing protein" evidence="1">
    <location>
        <begin position="24"/>
        <end position="974"/>
    </location>
</feature>
<dbReference type="OrthoDB" id="3439746at2"/>
<evidence type="ECO:0000313" key="2">
    <source>
        <dbReference type="EMBL" id="TWG23625.1"/>
    </source>
</evidence>
<dbReference type="Proteomes" id="UP000320239">
    <property type="component" value="Unassembled WGS sequence"/>
</dbReference>
<keyword evidence="3" id="KW-1185">Reference proteome</keyword>
<dbReference type="EMBL" id="VIWY01000002">
    <property type="protein sequence ID" value="TWG23625.1"/>
    <property type="molecule type" value="Genomic_DNA"/>
</dbReference>
<evidence type="ECO:0000256" key="1">
    <source>
        <dbReference type="SAM" id="SignalP"/>
    </source>
</evidence>
<proteinExistence type="predicted"/>
<sequence length="974" mass="103368">MHRCVRALLAAAAATLSATTVLAGLATPAQAMNYDSADLTTWTYLDKARPSTPNPNPSGDYLIGTSRDADGVQHTGRAFFTYDLTPLKGQVLHRVTFYTSERTVNSCARTAPIQVWRTRPVTATTTWQRPPRELELLAERAHGKGVICPGAYLDVDMLPQVQAALARGEKSLTVEVRLAAGAEADAELGRTMRQAGLSWAANHAPKVSGLKLKYPDAGCGTPARHPSAGTWMQADATVTDADPLDYARRWFAYWPVDHPDQRRETTSPSFDLSGFDEGTVVAWSAQGRDYDDAGPWGRTCYFTVDRTAPTTRPLVSSRQYPTDDHPGTGGPGVPGTFVFDAGGDLEVTGFDWSALDGGLVQHVVANHPGGRGKVSITPRMRGTGRLEVAAVDAAGNRGPWVRYEYEVRNTAPSATIDVRGVGLTSHITLHSAAAEATGFGYAVDGGPEKRVPAVNGTGEDDLVFDSTGVKTVVTRTYAGRKMIGSDTQSISVSDAPAISSEQFGWMHSPVAGRPGSFTFAPRTTGVVAYLYDLERDFGGPGEQQRVDAAADGAAVLNWTPEQGGHYRIRVSSVDAGGNRSQLAEESFRVIDTHPNVYANTWGAHVGDPISVSVSSELPDVTGMVYRFDGGPQTTVDGAYVSVDVVPTHAGDSVFTAWARLSDGTLSPPTEYTLHLDSAPQLTVRGPFGDERLVHNRPASFTFTSALAGATAFRYSFDNPYDDRDAEERTVAAGADGTATITLDVPEDWNYSIEARVVSVAADGAASDPRSVSLSADSPRVEVENPWPADWAEPAGGLGVPGQFGFYAYTLGDVTARYLWRVDDGPLHEAPVEADAWMTSVAYTPDRTGAHTLYVQREFTDGSVSPAVAVPFTVGTRPLITSDRYPADTEAGAPGTAGTFRFSGGTAGVVSYDYAFVPDGGAPVLAGTVDAADDGSAQVTFTPSAAGAYTALVTGRTADGTRTTQAGHRFTVSHS</sequence>
<keyword evidence="1" id="KW-0732">Signal</keyword>